<comment type="subcellular location">
    <subcellularLocation>
        <location evidence="4">Cytoplasm</location>
    </subcellularLocation>
</comment>
<dbReference type="PIRSF" id="PIRSF003078">
    <property type="entry name" value="GidB"/>
    <property type="match status" value="1"/>
</dbReference>
<proteinExistence type="inferred from homology"/>
<keyword evidence="4" id="KW-0963">Cytoplasm</keyword>
<feature type="binding site" evidence="4">
    <location>
        <position position="130"/>
    </location>
    <ligand>
        <name>S-adenosyl-L-methionine</name>
        <dbReference type="ChEBI" id="CHEBI:59789"/>
    </ligand>
</feature>
<dbReference type="NCBIfam" id="TIGR00138">
    <property type="entry name" value="rsmG_gidB"/>
    <property type="match status" value="1"/>
</dbReference>
<organism evidence="5 6">
    <name type="scientific">Pacificimonas pallii</name>
    <dbReference type="NCBI Taxonomy" id="2827236"/>
    <lineage>
        <taxon>Bacteria</taxon>
        <taxon>Pseudomonadati</taxon>
        <taxon>Pseudomonadota</taxon>
        <taxon>Alphaproteobacteria</taxon>
        <taxon>Sphingomonadales</taxon>
        <taxon>Sphingosinicellaceae</taxon>
        <taxon>Pacificimonas</taxon>
    </lineage>
</organism>
<dbReference type="PANTHER" id="PTHR31760">
    <property type="entry name" value="S-ADENOSYL-L-METHIONINE-DEPENDENT METHYLTRANSFERASES SUPERFAMILY PROTEIN"/>
    <property type="match status" value="1"/>
</dbReference>
<dbReference type="HAMAP" id="MF_00074">
    <property type="entry name" value="16SrRNA_methyltr_G"/>
    <property type="match status" value="1"/>
</dbReference>
<evidence type="ECO:0000313" key="5">
    <source>
        <dbReference type="EMBL" id="MBV7255776.1"/>
    </source>
</evidence>
<gene>
    <name evidence="4 5" type="primary">rsmG</name>
    <name evidence="5" type="ORF">KCG44_03135</name>
</gene>
<dbReference type="EMBL" id="JAGSPA010000001">
    <property type="protein sequence ID" value="MBV7255776.1"/>
    <property type="molecule type" value="Genomic_DNA"/>
</dbReference>
<keyword evidence="2 4" id="KW-0808">Transferase</keyword>
<keyword evidence="6" id="KW-1185">Reference proteome</keyword>
<dbReference type="InterPro" id="IPR003682">
    <property type="entry name" value="rRNA_ssu_MeTfrase_G"/>
</dbReference>
<dbReference type="GO" id="GO:0008168">
    <property type="term" value="F:methyltransferase activity"/>
    <property type="evidence" value="ECO:0007669"/>
    <property type="project" value="UniProtKB-KW"/>
</dbReference>
<comment type="caution">
    <text evidence="5">The sequence shown here is derived from an EMBL/GenBank/DDBJ whole genome shotgun (WGS) entry which is preliminary data.</text>
</comment>
<dbReference type="Proteomes" id="UP000722336">
    <property type="component" value="Unassembled WGS sequence"/>
</dbReference>
<accession>A0ABS6SCX9</accession>
<evidence type="ECO:0000256" key="1">
    <source>
        <dbReference type="ARBA" id="ARBA00022603"/>
    </source>
</evidence>
<evidence type="ECO:0000256" key="3">
    <source>
        <dbReference type="ARBA" id="ARBA00022691"/>
    </source>
</evidence>
<dbReference type="RefSeq" id="WP_218444145.1">
    <property type="nucleotide sequence ID" value="NZ_JAGSPA010000001.1"/>
</dbReference>
<comment type="function">
    <text evidence="4">Specifically methylates the N7 position of guanine in position 527 of 16S rRNA.</text>
</comment>
<comment type="catalytic activity">
    <reaction evidence="4">
        <text>guanosine(527) in 16S rRNA + S-adenosyl-L-methionine = N(7)-methylguanosine(527) in 16S rRNA + S-adenosyl-L-homocysteine</text>
        <dbReference type="Rhea" id="RHEA:42732"/>
        <dbReference type="Rhea" id="RHEA-COMP:10209"/>
        <dbReference type="Rhea" id="RHEA-COMP:10210"/>
        <dbReference type="ChEBI" id="CHEBI:57856"/>
        <dbReference type="ChEBI" id="CHEBI:59789"/>
        <dbReference type="ChEBI" id="CHEBI:74269"/>
        <dbReference type="ChEBI" id="CHEBI:74480"/>
        <dbReference type="EC" id="2.1.1.170"/>
    </reaction>
</comment>
<evidence type="ECO:0000256" key="4">
    <source>
        <dbReference type="HAMAP-Rule" id="MF_00074"/>
    </source>
</evidence>
<evidence type="ECO:0000256" key="2">
    <source>
        <dbReference type="ARBA" id="ARBA00022679"/>
    </source>
</evidence>
<protein>
    <recommendedName>
        <fullName evidence="4">Ribosomal RNA small subunit methyltransferase G</fullName>
        <ecNumber evidence="4">2.1.1.170</ecNumber>
    </recommendedName>
    <alternativeName>
        <fullName evidence="4">16S rRNA 7-methylguanosine methyltransferase</fullName>
        <shortName evidence="4">16S rRNA m7G methyltransferase</shortName>
    </alternativeName>
</protein>
<keyword evidence="1 4" id="KW-0489">Methyltransferase</keyword>
<dbReference type="GO" id="GO:0032259">
    <property type="term" value="P:methylation"/>
    <property type="evidence" value="ECO:0007669"/>
    <property type="project" value="UniProtKB-KW"/>
</dbReference>
<feature type="binding site" evidence="4">
    <location>
        <position position="65"/>
    </location>
    <ligand>
        <name>S-adenosyl-L-methionine</name>
        <dbReference type="ChEBI" id="CHEBI:59789"/>
    </ligand>
</feature>
<comment type="similarity">
    <text evidence="4">Belongs to the methyltransferase superfamily. RNA methyltransferase RsmG family.</text>
</comment>
<keyword evidence="4" id="KW-0698">rRNA processing</keyword>
<dbReference type="EC" id="2.1.1.170" evidence="4"/>
<reference evidence="5 6" key="1">
    <citation type="submission" date="2021-04" db="EMBL/GenBank/DDBJ databases">
        <authorList>
            <person name="Pira H."/>
            <person name="Risdian C."/>
            <person name="Wink J."/>
        </authorList>
    </citation>
    <scope>NUCLEOTIDE SEQUENCE [LARGE SCALE GENOMIC DNA]</scope>
    <source>
        <strain evidence="5 6">WHA3</strain>
    </source>
</reference>
<keyword evidence="3 4" id="KW-0949">S-adenosyl-L-methionine</keyword>
<dbReference type="PANTHER" id="PTHR31760:SF0">
    <property type="entry name" value="S-ADENOSYL-L-METHIONINE-DEPENDENT METHYLTRANSFERASES SUPERFAMILY PROTEIN"/>
    <property type="match status" value="1"/>
</dbReference>
<feature type="binding site" evidence="4">
    <location>
        <position position="70"/>
    </location>
    <ligand>
        <name>S-adenosyl-L-methionine</name>
        <dbReference type="ChEBI" id="CHEBI:59789"/>
    </ligand>
</feature>
<sequence>MPDVSRETEQKFTRYIEMLHEWQARMNLVAPSTLPHARQRHIEDSAQLIDLIPRNFQVRCWVDFGSGAGFPGIVAALMVSADVHLIESRTKKCTFLQAVVDELGLRDRVTVHNQRAETMTAPKADIISARACAALPTLFDWGHGFAAQHTLWLLPKGKGAAAEVDAARREFDFHAAFHPSRTDDEARILAVRDVRRKGKRR</sequence>
<dbReference type="Pfam" id="PF02527">
    <property type="entry name" value="GidB"/>
    <property type="match status" value="1"/>
</dbReference>
<name>A0ABS6SCX9_9SPHN</name>
<evidence type="ECO:0000313" key="6">
    <source>
        <dbReference type="Proteomes" id="UP000722336"/>
    </source>
</evidence>
<feature type="binding site" evidence="4">
    <location>
        <begin position="116"/>
        <end position="117"/>
    </location>
    <ligand>
        <name>S-adenosyl-L-methionine</name>
        <dbReference type="ChEBI" id="CHEBI:59789"/>
    </ligand>
</feature>
<comment type="caution">
    <text evidence="4">Lacks conserved residue(s) required for the propagation of feature annotation.</text>
</comment>